<evidence type="ECO:0000256" key="11">
    <source>
        <dbReference type="ARBA" id="ARBA00023157"/>
    </source>
</evidence>
<evidence type="ECO:0000256" key="12">
    <source>
        <dbReference type="ARBA" id="ARBA00023180"/>
    </source>
</evidence>
<comment type="subcellular location">
    <subcellularLocation>
        <location evidence="2">Cell membrane</location>
        <topology evidence="2">Lipid-anchor</topology>
        <topology evidence="2">GPI-anchor</topology>
    </subcellularLocation>
</comment>
<dbReference type="InterPro" id="IPR000490">
    <property type="entry name" value="Glyco_hydro_17"/>
</dbReference>
<dbReference type="EMBL" id="JACGWJ010000018">
    <property type="protein sequence ID" value="KAL0350027.1"/>
    <property type="molecule type" value="Genomic_DNA"/>
</dbReference>
<keyword evidence="5" id="KW-1003">Cell membrane</keyword>
<evidence type="ECO:0000256" key="15">
    <source>
        <dbReference type="RuleBase" id="RU004335"/>
    </source>
</evidence>
<evidence type="ECO:0000313" key="19">
    <source>
        <dbReference type="EMBL" id="KAL0350027.1"/>
    </source>
</evidence>
<evidence type="ECO:0000256" key="2">
    <source>
        <dbReference type="ARBA" id="ARBA00004609"/>
    </source>
</evidence>
<dbReference type="SUPFAM" id="SSF51445">
    <property type="entry name" value="(Trans)glycosidases"/>
    <property type="match status" value="1"/>
</dbReference>
<keyword evidence="9" id="KW-0611">Plant defense</keyword>
<dbReference type="InterPro" id="IPR044965">
    <property type="entry name" value="Glyco_hydro_17_plant"/>
</dbReference>
<reference evidence="19" key="2">
    <citation type="journal article" date="2024" name="Plant">
        <title>Genomic evolution and insights into agronomic trait innovations of Sesamum species.</title>
        <authorList>
            <person name="Miao H."/>
            <person name="Wang L."/>
            <person name="Qu L."/>
            <person name="Liu H."/>
            <person name="Sun Y."/>
            <person name="Le M."/>
            <person name="Wang Q."/>
            <person name="Wei S."/>
            <person name="Zheng Y."/>
            <person name="Lin W."/>
            <person name="Duan Y."/>
            <person name="Cao H."/>
            <person name="Xiong S."/>
            <person name="Wang X."/>
            <person name="Wei L."/>
            <person name="Li C."/>
            <person name="Ma Q."/>
            <person name="Ju M."/>
            <person name="Zhao R."/>
            <person name="Li G."/>
            <person name="Mu C."/>
            <person name="Tian Q."/>
            <person name="Mei H."/>
            <person name="Zhang T."/>
            <person name="Gao T."/>
            <person name="Zhang H."/>
        </authorList>
    </citation>
    <scope>NUCLEOTIDE SEQUENCE</scope>
    <source>
        <strain evidence="19">G02</strain>
    </source>
</reference>
<evidence type="ECO:0000256" key="3">
    <source>
        <dbReference type="ARBA" id="ARBA00008773"/>
    </source>
</evidence>
<comment type="catalytic activity">
    <reaction evidence="1">
        <text>Hydrolysis of (1-&gt;3)-beta-D-glucosidic linkages in (1-&gt;3)-beta-D-glucans.</text>
        <dbReference type="EC" id="3.2.1.39"/>
    </reaction>
</comment>
<evidence type="ECO:0000256" key="5">
    <source>
        <dbReference type="ARBA" id="ARBA00022475"/>
    </source>
</evidence>
<gene>
    <name evidence="19" type="ORF">Sradi_4151900</name>
</gene>
<dbReference type="Pfam" id="PF00332">
    <property type="entry name" value="Glyco_hydro_17"/>
    <property type="match status" value="1"/>
</dbReference>
<evidence type="ECO:0000256" key="8">
    <source>
        <dbReference type="ARBA" id="ARBA00022801"/>
    </source>
</evidence>
<evidence type="ECO:0000256" key="14">
    <source>
        <dbReference type="ARBA" id="ARBA00023295"/>
    </source>
</evidence>
<keyword evidence="10" id="KW-0472">Membrane</keyword>
<evidence type="ECO:0000256" key="10">
    <source>
        <dbReference type="ARBA" id="ARBA00023136"/>
    </source>
</evidence>
<dbReference type="Gene3D" id="1.20.58.1040">
    <property type="match status" value="1"/>
</dbReference>
<evidence type="ECO:0000256" key="1">
    <source>
        <dbReference type="ARBA" id="ARBA00000382"/>
    </source>
</evidence>
<name>A0AAW2P1R3_SESRA</name>
<protein>
    <recommendedName>
        <fullName evidence="4">glucan endo-1,3-beta-D-glucosidase</fullName>
        <ecNumber evidence="4">3.2.1.39</ecNumber>
    </recommendedName>
</protein>
<dbReference type="GO" id="GO:0098552">
    <property type="term" value="C:side of membrane"/>
    <property type="evidence" value="ECO:0007669"/>
    <property type="project" value="UniProtKB-KW"/>
</dbReference>
<dbReference type="AlphaFoldDB" id="A0AAW2P1R3"/>
<keyword evidence="11" id="KW-1015">Disulfide bond</keyword>
<dbReference type="InterPro" id="IPR012946">
    <property type="entry name" value="X8"/>
</dbReference>
<comment type="similarity">
    <text evidence="3 15">Belongs to the glycosyl hydrolase 17 family.</text>
</comment>
<keyword evidence="14 16" id="KW-0326">Glycosidase</keyword>
<dbReference type="SMART" id="SM00768">
    <property type="entry name" value="X8"/>
    <property type="match status" value="1"/>
</dbReference>
<dbReference type="PROSITE" id="PS00587">
    <property type="entry name" value="GLYCOSYL_HYDROL_F17"/>
    <property type="match status" value="1"/>
</dbReference>
<keyword evidence="13" id="KW-0449">Lipoprotein</keyword>
<keyword evidence="6" id="KW-0336">GPI-anchor</keyword>
<dbReference type="EC" id="3.2.1.39" evidence="4"/>
<organism evidence="19">
    <name type="scientific">Sesamum radiatum</name>
    <name type="common">Black benniseed</name>
    <dbReference type="NCBI Taxonomy" id="300843"/>
    <lineage>
        <taxon>Eukaryota</taxon>
        <taxon>Viridiplantae</taxon>
        <taxon>Streptophyta</taxon>
        <taxon>Embryophyta</taxon>
        <taxon>Tracheophyta</taxon>
        <taxon>Spermatophyta</taxon>
        <taxon>Magnoliopsida</taxon>
        <taxon>eudicotyledons</taxon>
        <taxon>Gunneridae</taxon>
        <taxon>Pentapetalae</taxon>
        <taxon>asterids</taxon>
        <taxon>lamiids</taxon>
        <taxon>Lamiales</taxon>
        <taxon>Pedaliaceae</taxon>
        <taxon>Sesamum</taxon>
    </lineage>
</organism>
<keyword evidence="8 16" id="KW-0378">Hydrolase</keyword>
<dbReference type="InterPro" id="IPR017853">
    <property type="entry name" value="GH"/>
</dbReference>
<feature type="chain" id="PRO_5043901421" description="glucan endo-1,3-beta-D-glucosidase" evidence="17">
    <location>
        <begin position="29"/>
        <end position="485"/>
    </location>
</feature>
<evidence type="ECO:0000256" key="13">
    <source>
        <dbReference type="ARBA" id="ARBA00023288"/>
    </source>
</evidence>
<evidence type="ECO:0000256" key="9">
    <source>
        <dbReference type="ARBA" id="ARBA00022821"/>
    </source>
</evidence>
<dbReference type="PANTHER" id="PTHR32227">
    <property type="entry name" value="GLUCAN ENDO-1,3-BETA-GLUCOSIDASE BG1-RELATED-RELATED"/>
    <property type="match status" value="1"/>
</dbReference>
<dbReference type="GO" id="GO:0042973">
    <property type="term" value="F:glucan endo-1,3-beta-D-glucosidase activity"/>
    <property type="evidence" value="ECO:0007669"/>
    <property type="project" value="UniProtKB-EC"/>
</dbReference>
<accession>A0AAW2P1R3</accession>
<comment type="caution">
    <text evidence="19">The sequence shown here is derived from an EMBL/GenBank/DDBJ whole genome shotgun (WGS) entry which is preliminary data.</text>
</comment>
<dbReference type="GO" id="GO:0005975">
    <property type="term" value="P:carbohydrate metabolic process"/>
    <property type="evidence" value="ECO:0007669"/>
    <property type="project" value="InterPro"/>
</dbReference>
<feature type="signal peptide" evidence="17">
    <location>
        <begin position="1"/>
        <end position="28"/>
    </location>
</feature>
<dbReference type="FunFam" id="3.20.20.80:FF:000008">
    <property type="entry name" value="Glucan endo-1,3-beta-glucosidase 5"/>
    <property type="match status" value="1"/>
</dbReference>
<dbReference type="Pfam" id="PF07983">
    <property type="entry name" value="X8"/>
    <property type="match status" value="1"/>
</dbReference>
<sequence length="485" mass="53947">MLETPPMKMAWTAAFLIVLQFMSISVEGIGVNWGTQAAQNLPPSTIVQILKDNGISRIKLFDSDAWTVSHFAKTGIEVMLGVPNNQLASLAKHYDKAKDYVKENVTEAYKAGVDIRYIAVGNEPFLKSYNGSNHATTFPAMQNVQKALNEEGYGGKIKVTTPQNADVYNSGSQGPSAGQFRSDIRDVMLQIVGFLKENDAPFLVNVYPFLSLYQNPDFPVEFAFFEGGAQPVMDKGTTYTNMLDANLDTLVWSLRKAGAPKLKIILGEIGWPTDGNKDANVNMAKKFYNGFFKKMATKKGTPLYPGEMEYYLFSLTDENQKSIAPGDFERHWGVLRYDGQPKFPMDFSGNGRQTWPVGAKDVQYLDKQWCVFNTDIKNMTSVPANVQYACQMADCTALNHDGSCDKTLDDKKKISYAFNMYYQMNNQDVRACDFEGLARVVDQNASTNECLFPIGIESAGWKLGRPVGANAMVGLFVLLLLLFSH</sequence>
<dbReference type="Gene3D" id="3.20.20.80">
    <property type="entry name" value="Glycosidases"/>
    <property type="match status" value="1"/>
</dbReference>
<evidence type="ECO:0000256" key="16">
    <source>
        <dbReference type="RuleBase" id="RU004336"/>
    </source>
</evidence>
<feature type="domain" description="X8" evidence="18">
    <location>
        <begin position="368"/>
        <end position="452"/>
    </location>
</feature>
<evidence type="ECO:0000259" key="18">
    <source>
        <dbReference type="SMART" id="SM00768"/>
    </source>
</evidence>
<proteinExistence type="inferred from homology"/>
<evidence type="ECO:0000256" key="4">
    <source>
        <dbReference type="ARBA" id="ARBA00012780"/>
    </source>
</evidence>
<dbReference type="GO" id="GO:0006952">
    <property type="term" value="P:defense response"/>
    <property type="evidence" value="ECO:0007669"/>
    <property type="project" value="UniProtKB-KW"/>
</dbReference>
<dbReference type="GO" id="GO:0005886">
    <property type="term" value="C:plasma membrane"/>
    <property type="evidence" value="ECO:0007669"/>
    <property type="project" value="UniProtKB-SubCell"/>
</dbReference>
<keyword evidence="12" id="KW-0325">Glycoprotein</keyword>
<reference evidence="19" key="1">
    <citation type="submission" date="2020-06" db="EMBL/GenBank/DDBJ databases">
        <authorList>
            <person name="Li T."/>
            <person name="Hu X."/>
            <person name="Zhang T."/>
            <person name="Song X."/>
            <person name="Zhang H."/>
            <person name="Dai N."/>
            <person name="Sheng W."/>
            <person name="Hou X."/>
            <person name="Wei L."/>
        </authorList>
    </citation>
    <scope>NUCLEOTIDE SEQUENCE</scope>
    <source>
        <strain evidence="19">G02</strain>
        <tissue evidence="19">Leaf</tissue>
    </source>
</reference>
<evidence type="ECO:0000256" key="6">
    <source>
        <dbReference type="ARBA" id="ARBA00022622"/>
    </source>
</evidence>
<keyword evidence="7 17" id="KW-0732">Signal</keyword>
<evidence type="ECO:0000256" key="17">
    <source>
        <dbReference type="SAM" id="SignalP"/>
    </source>
</evidence>
<evidence type="ECO:0000256" key="7">
    <source>
        <dbReference type="ARBA" id="ARBA00022729"/>
    </source>
</evidence>
<dbReference type="FunFam" id="1.20.58.1040:FF:000002">
    <property type="entry name" value="Glucan endo-1,3-beta-glucosidase 8"/>
    <property type="match status" value="1"/>
</dbReference>